<reference evidence="2" key="2">
    <citation type="submission" date="2022-06" db="UniProtKB">
        <authorList>
            <consortium name="EnsemblMetazoa"/>
        </authorList>
    </citation>
    <scope>IDENTIFICATION</scope>
</reference>
<dbReference type="RefSeq" id="XP_029341125.1">
    <property type="nucleotide sequence ID" value="XM_029485265.1"/>
</dbReference>
<dbReference type="PANTHER" id="PTHR45749">
    <property type="match status" value="1"/>
</dbReference>
<dbReference type="SMART" id="SM00597">
    <property type="entry name" value="ZnF_TTF"/>
    <property type="match status" value="1"/>
</dbReference>
<sequence length="181" mass="21298">MFRLQSMIYPILNAKKILMTLDLMFLNFPKKKIGSQNRSFSAGFFKNFEWLEYSINKDSGFCYVCRMFSSESGNAEDSFTKVGFNNWKSAMLSQLCSQHQQQIKRNRNYLTHLIDIALYLAKQGISFRGHDEKYDSNNQGNFKEMCKLFSKYDNECEDMYLKKINLTSWVIQEDLIKLCAD</sequence>
<evidence type="ECO:0000313" key="2">
    <source>
        <dbReference type="EnsemblMetazoa" id="XP_029341125.1"/>
    </source>
</evidence>
<reference evidence="3" key="1">
    <citation type="submission" date="2010-06" db="EMBL/GenBank/DDBJ databases">
        <authorList>
            <person name="Jiang H."/>
            <person name="Abraham K."/>
            <person name="Ali S."/>
            <person name="Alsbrooks S.L."/>
            <person name="Anim B.N."/>
            <person name="Anosike U.S."/>
            <person name="Attaway T."/>
            <person name="Bandaranaike D.P."/>
            <person name="Battles P.K."/>
            <person name="Bell S.N."/>
            <person name="Bell A.V."/>
            <person name="Beltran B."/>
            <person name="Bickham C."/>
            <person name="Bustamante Y."/>
            <person name="Caleb T."/>
            <person name="Canada A."/>
            <person name="Cardenas V."/>
            <person name="Carter K."/>
            <person name="Chacko J."/>
            <person name="Chandrabose M.N."/>
            <person name="Chavez D."/>
            <person name="Chavez A."/>
            <person name="Chen L."/>
            <person name="Chu H.-S."/>
            <person name="Claassen K.J."/>
            <person name="Cockrell R."/>
            <person name="Collins M."/>
            <person name="Cooper J.A."/>
            <person name="Cree A."/>
            <person name="Curry S.M."/>
            <person name="Da Y."/>
            <person name="Dao M.D."/>
            <person name="Das B."/>
            <person name="Davila M.-L."/>
            <person name="Davy-Carroll L."/>
            <person name="Denson S."/>
            <person name="Dinh H."/>
            <person name="Ebong V.E."/>
            <person name="Edwards J.R."/>
            <person name="Egan A."/>
            <person name="El-Daye J."/>
            <person name="Escobedo L."/>
            <person name="Fernandez S."/>
            <person name="Fernando P.R."/>
            <person name="Flagg N."/>
            <person name="Forbes L.D."/>
            <person name="Fowler R.G."/>
            <person name="Fu Q."/>
            <person name="Gabisi R.A."/>
            <person name="Ganer J."/>
            <person name="Garbino Pronczuk A."/>
            <person name="Garcia R.M."/>
            <person name="Garner T."/>
            <person name="Garrett T.E."/>
            <person name="Gonzalez D.A."/>
            <person name="Hamid H."/>
            <person name="Hawkins E.S."/>
            <person name="Hirani K."/>
            <person name="Hogues M.E."/>
            <person name="Hollins B."/>
            <person name="Hsiao C.-H."/>
            <person name="Jabil R."/>
            <person name="James M.L."/>
            <person name="Jhangiani S.N."/>
            <person name="Johnson B."/>
            <person name="Johnson Q."/>
            <person name="Joshi V."/>
            <person name="Kalu J.B."/>
            <person name="Kam C."/>
            <person name="Kashfia A."/>
            <person name="Keebler J."/>
            <person name="Kisamo H."/>
            <person name="Kovar C.L."/>
            <person name="Lago L.A."/>
            <person name="Lai C.-Y."/>
            <person name="Laidlaw J."/>
            <person name="Lara F."/>
            <person name="Le T.-K."/>
            <person name="Lee S.L."/>
            <person name="Legall F.H."/>
            <person name="Lemon S.J."/>
            <person name="Lewis L.R."/>
            <person name="Li B."/>
            <person name="Liu Y."/>
            <person name="Liu Y.-S."/>
            <person name="Lopez J."/>
            <person name="Lozado R.J."/>
            <person name="Lu J."/>
            <person name="Madu R.C."/>
            <person name="Maheshwari M."/>
            <person name="Maheshwari R."/>
            <person name="Malloy K."/>
            <person name="Martinez E."/>
            <person name="Mathew T."/>
            <person name="Mercado I.C."/>
            <person name="Mercado C."/>
            <person name="Meyer B."/>
            <person name="Montgomery K."/>
            <person name="Morgan M.B."/>
            <person name="Munidasa M."/>
            <person name="Nazareth L.V."/>
            <person name="Nelson J."/>
            <person name="Ng B.M."/>
            <person name="Nguyen N.B."/>
            <person name="Nguyen P.Q."/>
            <person name="Nguyen T."/>
            <person name="Obregon M."/>
            <person name="Okwuonu G.O."/>
            <person name="Onwere C.G."/>
            <person name="Orozco G."/>
            <person name="Parra A."/>
            <person name="Patel S."/>
            <person name="Patil S."/>
            <person name="Perez A."/>
            <person name="Perez Y."/>
            <person name="Pham C."/>
            <person name="Primus E.L."/>
            <person name="Pu L.-L."/>
            <person name="Puazo M."/>
            <person name="Qin X."/>
            <person name="Quiroz J.B."/>
            <person name="Reese J."/>
            <person name="Richards S."/>
            <person name="Rives C.M."/>
            <person name="Robberts R."/>
            <person name="Ruiz S.J."/>
            <person name="Ruiz M.J."/>
            <person name="Santibanez J."/>
            <person name="Schneider B.W."/>
            <person name="Sisson I."/>
            <person name="Smith M."/>
            <person name="Sodergren E."/>
            <person name="Song X.-Z."/>
            <person name="Song B.B."/>
            <person name="Summersgill H."/>
            <person name="Thelus R."/>
            <person name="Thornton R.D."/>
            <person name="Trejos Z.Y."/>
            <person name="Usmani K."/>
            <person name="Vattathil S."/>
            <person name="Villasana D."/>
            <person name="Walker D.L."/>
            <person name="Wang S."/>
            <person name="Wang K."/>
            <person name="White C.S."/>
            <person name="Williams A.C."/>
            <person name="Williamson J."/>
            <person name="Wilson K."/>
            <person name="Woghiren I.O."/>
            <person name="Woodworth J.R."/>
            <person name="Worley K.C."/>
            <person name="Wright R.A."/>
            <person name="Wu W."/>
            <person name="Young L."/>
            <person name="Zhang L."/>
            <person name="Zhang J."/>
            <person name="Zhu Y."/>
            <person name="Muzny D.M."/>
            <person name="Weinstock G."/>
            <person name="Gibbs R.A."/>
        </authorList>
    </citation>
    <scope>NUCLEOTIDE SEQUENCE [LARGE SCALE GENOMIC DNA]</scope>
    <source>
        <strain evidence="3">LSR1</strain>
    </source>
</reference>
<dbReference type="OrthoDB" id="6610648at2759"/>
<dbReference type="EnsemblMetazoa" id="XM_029485265.1">
    <property type="protein sequence ID" value="XP_029341125.1"/>
    <property type="gene ID" value="LOC115033165"/>
</dbReference>
<dbReference type="KEGG" id="api:115033165"/>
<feature type="domain" description="TTF-type" evidence="1">
    <location>
        <begin position="36"/>
        <end position="122"/>
    </location>
</feature>
<organism evidence="2 3">
    <name type="scientific">Acyrthosiphon pisum</name>
    <name type="common">Pea aphid</name>
    <dbReference type="NCBI Taxonomy" id="7029"/>
    <lineage>
        <taxon>Eukaryota</taxon>
        <taxon>Metazoa</taxon>
        <taxon>Ecdysozoa</taxon>
        <taxon>Arthropoda</taxon>
        <taxon>Hexapoda</taxon>
        <taxon>Insecta</taxon>
        <taxon>Pterygota</taxon>
        <taxon>Neoptera</taxon>
        <taxon>Paraneoptera</taxon>
        <taxon>Hemiptera</taxon>
        <taxon>Sternorrhyncha</taxon>
        <taxon>Aphidomorpha</taxon>
        <taxon>Aphidoidea</taxon>
        <taxon>Aphididae</taxon>
        <taxon>Macrosiphini</taxon>
        <taxon>Acyrthosiphon</taxon>
    </lineage>
</organism>
<dbReference type="AlphaFoldDB" id="A0A8R2JL78"/>
<evidence type="ECO:0000259" key="1">
    <source>
        <dbReference type="SMART" id="SM00597"/>
    </source>
</evidence>
<evidence type="ECO:0000313" key="3">
    <source>
        <dbReference type="Proteomes" id="UP000007819"/>
    </source>
</evidence>
<dbReference type="InterPro" id="IPR025398">
    <property type="entry name" value="DUF4371"/>
</dbReference>
<dbReference type="InterPro" id="IPR006580">
    <property type="entry name" value="Znf_TTF"/>
</dbReference>
<dbReference type="Proteomes" id="UP000007819">
    <property type="component" value="Chromosome X"/>
</dbReference>
<dbReference type="PANTHER" id="PTHR45749:SF21">
    <property type="entry name" value="DUF4371 DOMAIN-CONTAINING PROTEIN"/>
    <property type="match status" value="1"/>
</dbReference>
<protein>
    <recommendedName>
        <fullName evidence="1">TTF-type domain-containing protein</fullName>
    </recommendedName>
</protein>
<proteinExistence type="predicted"/>
<keyword evidence="3" id="KW-1185">Reference proteome</keyword>
<name>A0A8R2JL78_ACYPI</name>
<accession>A0A8R2JL78</accession>
<dbReference type="GeneID" id="115033165"/>
<dbReference type="Pfam" id="PF14291">
    <property type="entry name" value="DUF4371"/>
    <property type="match status" value="1"/>
</dbReference>